<evidence type="ECO:0000256" key="2">
    <source>
        <dbReference type="ARBA" id="ARBA00022553"/>
    </source>
</evidence>
<dbReference type="Proteomes" id="UP000694556">
    <property type="component" value="Chromosome 3"/>
</dbReference>
<dbReference type="AlphaFoldDB" id="A0A8C3CXG5"/>
<dbReference type="PANTHER" id="PTHR12394:SF11">
    <property type="entry name" value="FASCICULATION AND ELONGATION PROTEIN ZETA-2"/>
    <property type="match status" value="1"/>
</dbReference>
<dbReference type="Ensembl" id="ENSCMMT00000028026.1">
    <property type="protein sequence ID" value="ENSCMMP00000025614.1"/>
    <property type="gene ID" value="ENSCMMG00000015829.1"/>
</dbReference>
<dbReference type="GO" id="GO:0005737">
    <property type="term" value="C:cytoplasm"/>
    <property type="evidence" value="ECO:0007669"/>
    <property type="project" value="TreeGrafter"/>
</dbReference>
<reference evidence="5" key="2">
    <citation type="submission" date="2025-08" db="UniProtKB">
        <authorList>
            <consortium name="Ensembl"/>
        </authorList>
    </citation>
    <scope>IDENTIFICATION</scope>
</reference>
<sequence length="498" mass="54510">MMKLSSDWPFLFHYKIRAASLKTPPLPPTGTGRSRHLPWRRIPISTPPQGRLPGAKVLAYSPDTAPELTGGPSAAPRHRLPPPTPRARRAPPPAAAGSGRWAAPSRHAPPPPLSPSRPRSCGRRRECARPGARTAGSAQPARGTPPGAAMAAAAAASQRDPGDWQDFSGFQPPQAGGAAEAARDKGGWAGGDLGAGLSLCFQPPQARAGGGGGVESRVPVRPLTEESALQDDEIWNALTDNYGNVMPVDWKSSHTRALHLPTLNLSEKGVNDNLNLDLSDDEELREQLDMHSIIVSCINDEPLFTAEQVIEEIEEMMQESPDPEDDETPTQSDRLSLLSQEIQTLKRSSTNNSYEERVKRLSVAELNELLEEIETAIKDYSEELVQQLALRDELEFEKEVKNSFISVLIEVQNKQREHKETAKKKKKLKNGSPQNGKQERGHMPGTYLTTVIPYEKKNGPPSVEDLQTLTKILHAMKEDSEKVPGLLTDYILKVLCPT</sequence>
<reference evidence="5" key="3">
    <citation type="submission" date="2025-09" db="UniProtKB">
        <authorList>
            <consortium name="Ensembl"/>
        </authorList>
    </citation>
    <scope>IDENTIFICATION</scope>
</reference>
<feature type="region of interest" description="Disordered" evidence="4">
    <location>
        <begin position="416"/>
        <end position="445"/>
    </location>
</feature>
<dbReference type="PANTHER" id="PTHR12394">
    <property type="entry name" value="ZYGIN"/>
    <property type="match status" value="1"/>
</dbReference>
<reference evidence="5" key="1">
    <citation type="submission" date="2018-09" db="EMBL/GenBank/DDBJ databases">
        <title>Common duck and Muscovy duck high density SNP chip.</title>
        <authorList>
            <person name="Vignal A."/>
            <person name="Thebault N."/>
            <person name="Warren W.C."/>
        </authorList>
    </citation>
    <scope>NUCLEOTIDE SEQUENCE [LARGE SCALE GENOMIC DNA]</scope>
</reference>
<evidence type="ECO:0000256" key="3">
    <source>
        <dbReference type="ARBA" id="ARBA00023054"/>
    </source>
</evidence>
<protein>
    <submittedName>
        <fullName evidence="5">Fasciculation and elongation protein zeta 2</fullName>
    </submittedName>
</protein>
<feature type="compositionally biased region" description="Pro residues" evidence="4">
    <location>
        <begin position="81"/>
        <end position="94"/>
    </location>
</feature>
<feature type="region of interest" description="Disordered" evidence="4">
    <location>
        <begin position="21"/>
        <end position="187"/>
    </location>
</feature>
<keyword evidence="6" id="KW-1185">Reference proteome</keyword>
<evidence type="ECO:0000256" key="1">
    <source>
        <dbReference type="ARBA" id="ARBA00006788"/>
    </source>
</evidence>
<keyword evidence="2" id="KW-0597">Phosphoprotein</keyword>
<keyword evidence="3" id="KW-0175">Coiled coil</keyword>
<proteinExistence type="inferred from homology"/>
<name>A0A8C3CXG5_CAIMO</name>
<evidence type="ECO:0000256" key="4">
    <source>
        <dbReference type="SAM" id="MobiDB-lite"/>
    </source>
</evidence>
<evidence type="ECO:0000313" key="5">
    <source>
        <dbReference type="Ensembl" id="ENSCMMP00000025614.1"/>
    </source>
</evidence>
<feature type="compositionally biased region" description="Low complexity" evidence="4">
    <location>
        <begin position="95"/>
        <end position="106"/>
    </location>
</feature>
<comment type="similarity">
    <text evidence="1">Belongs to the zygin family.</text>
</comment>
<accession>A0A8C3CXG5</accession>
<dbReference type="Pfam" id="PF07763">
    <property type="entry name" value="FEZ"/>
    <property type="match status" value="1"/>
</dbReference>
<evidence type="ECO:0000313" key="6">
    <source>
        <dbReference type="Proteomes" id="UP000694556"/>
    </source>
</evidence>
<dbReference type="InterPro" id="IPR011680">
    <property type="entry name" value="FEZ"/>
</dbReference>
<dbReference type="GO" id="GO:0030424">
    <property type="term" value="C:axon"/>
    <property type="evidence" value="ECO:0007669"/>
    <property type="project" value="TreeGrafter"/>
</dbReference>
<organism evidence="5 6">
    <name type="scientific">Cairina moschata</name>
    <name type="common">Muscovy duck</name>
    <dbReference type="NCBI Taxonomy" id="8855"/>
    <lineage>
        <taxon>Eukaryota</taxon>
        <taxon>Metazoa</taxon>
        <taxon>Chordata</taxon>
        <taxon>Craniata</taxon>
        <taxon>Vertebrata</taxon>
        <taxon>Euteleostomi</taxon>
        <taxon>Archelosauria</taxon>
        <taxon>Archosauria</taxon>
        <taxon>Dinosauria</taxon>
        <taxon>Saurischia</taxon>
        <taxon>Theropoda</taxon>
        <taxon>Coelurosauria</taxon>
        <taxon>Aves</taxon>
        <taxon>Neognathae</taxon>
        <taxon>Galloanserae</taxon>
        <taxon>Anseriformes</taxon>
        <taxon>Anatidae</taxon>
        <taxon>Anatinae</taxon>
        <taxon>Cairina</taxon>
    </lineage>
</organism>